<evidence type="ECO:0000313" key="2">
    <source>
        <dbReference type="EMBL" id="AGE50404.1"/>
    </source>
</evidence>
<sequence>MKYLPISNLKKGGNIWGVEFLDWRKSYVTQNDNKTCLAVVYKKGSDSDKNLETGGIELVFSPPRVLPSSSMASFGCKVKYPDTFDFTRGGKTGVGFSIGTGAASGGNRSENSSTARIVWRGEGSASLYVYTPKDLYQLNPELDKSAREGGWGVEFFLNVFKQGTLLRGKWNDLSIKVVLNTFAGDGTPNFDGICIVTINGKAASVGGISWLRSPDVISKIPFHTFFGGDWCASKDETVLYSDFWVDS</sequence>
<feature type="domain" description="Polysaccharide lyase 14" evidence="1">
    <location>
        <begin position="30"/>
        <end position="243"/>
    </location>
</feature>
<dbReference type="InterPro" id="IPR048958">
    <property type="entry name" value="Polysacc_lyase_14"/>
</dbReference>
<dbReference type="Gene3D" id="2.60.120.200">
    <property type="match status" value="1"/>
</dbReference>
<accession>M1HJP1</accession>
<protein>
    <recommendedName>
        <fullName evidence="1">Polysaccharide lyase 14 domain-containing protein</fullName>
    </recommendedName>
</protein>
<proteinExistence type="predicted"/>
<dbReference type="PANTHER" id="PTHR40124:SF1">
    <property type="entry name" value="DISAGGREGATASE RELATED REPEAT PROTEIN"/>
    <property type="match status" value="1"/>
</dbReference>
<dbReference type="KEGG" id="vg:41900305"/>
<keyword evidence="3" id="KW-1185">Reference proteome</keyword>
<gene>
    <name evidence="2" type="primary">CVA-1_153R</name>
    <name evidence="2" type="ORF">PBCVCVA1_153R</name>
</gene>
<dbReference type="Proteomes" id="UP000243236">
    <property type="component" value="Segment"/>
</dbReference>
<dbReference type="Pfam" id="PF21294">
    <property type="entry name" value="Polysacc_lyase_14"/>
    <property type="match status" value="1"/>
</dbReference>
<dbReference type="GeneID" id="41900305"/>
<name>M1HJP1_9PHYC</name>
<evidence type="ECO:0000259" key="1">
    <source>
        <dbReference type="Pfam" id="PF21294"/>
    </source>
</evidence>
<organism evidence="2 3">
    <name type="scientific">Paramecium bursaria Chlorella virus CVA-1</name>
    <dbReference type="NCBI Taxonomy" id="42683"/>
    <lineage>
        <taxon>Viruses</taxon>
        <taxon>Varidnaviria</taxon>
        <taxon>Bamfordvirae</taxon>
        <taxon>Nucleocytoviricota</taxon>
        <taxon>Megaviricetes</taxon>
        <taxon>Algavirales</taxon>
        <taxon>Phycodnaviridae</taxon>
        <taxon>Chlorovirus</taxon>
        <taxon>Chlorovirus conductrix</taxon>
        <taxon>Paramecium bursaria Chlorella virus A1</taxon>
    </lineage>
</organism>
<dbReference type="RefSeq" id="YP_009701740.1">
    <property type="nucleotide sequence ID" value="NC_044937.1"/>
</dbReference>
<dbReference type="EMBL" id="JX997159">
    <property type="protein sequence ID" value="AGE50404.1"/>
    <property type="molecule type" value="Genomic_DNA"/>
</dbReference>
<reference evidence="2 3" key="1">
    <citation type="submission" date="2012-10" db="EMBL/GenBank/DDBJ databases">
        <title>Towards defining the chloroviruses: a genomic journey through a genus of large DNA viruses.</title>
        <authorList>
            <person name="Jeanniard A."/>
            <person name="Dunigan D.D."/>
            <person name="Gurnon J.R."/>
            <person name="Agarkova I."/>
            <person name="Kang M."/>
            <person name="Vitek J."/>
            <person name="Duncan G."/>
            <person name="McClung O.W."/>
            <person name="Larsen M."/>
            <person name="Claverie J.-M."/>
            <person name="Van Etten J.L."/>
            <person name="Blanc G."/>
        </authorList>
    </citation>
    <scope>NUCLEOTIDE SEQUENCE [LARGE SCALE GENOMIC DNA]</scope>
</reference>
<dbReference type="PANTHER" id="PTHR40124">
    <property type="match status" value="1"/>
</dbReference>
<evidence type="ECO:0000313" key="3">
    <source>
        <dbReference type="Proteomes" id="UP000243236"/>
    </source>
</evidence>